<protein>
    <recommendedName>
        <fullName evidence="5">MD-2-related lipid-recognition domain-containing protein</fullName>
    </recommendedName>
</protein>
<feature type="signal peptide" evidence="4">
    <location>
        <begin position="1"/>
        <end position="22"/>
    </location>
</feature>
<feature type="domain" description="MD-2-related lipid-recognition" evidence="5">
    <location>
        <begin position="25"/>
        <end position="153"/>
    </location>
</feature>
<organism evidence="6 7">
    <name type="scientific">Megalurothrips usitatus</name>
    <name type="common">bean blossom thrips</name>
    <dbReference type="NCBI Taxonomy" id="439358"/>
    <lineage>
        <taxon>Eukaryota</taxon>
        <taxon>Metazoa</taxon>
        <taxon>Ecdysozoa</taxon>
        <taxon>Arthropoda</taxon>
        <taxon>Hexapoda</taxon>
        <taxon>Insecta</taxon>
        <taxon>Pterygota</taxon>
        <taxon>Neoptera</taxon>
        <taxon>Paraneoptera</taxon>
        <taxon>Thysanoptera</taxon>
        <taxon>Terebrantia</taxon>
        <taxon>Thripoidea</taxon>
        <taxon>Thripidae</taxon>
        <taxon>Megalurothrips</taxon>
    </lineage>
</organism>
<evidence type="ECO:0000313" key="6">
    <source>
        <dbReference type="EMBL" id="KAJ1528794.1"/>
    </source>
</evidence>
<dbReference type="Proteomes" id="UP001075354">
    <property type="component" value="Chromosome 4"/>
</dbReference>
<dbReference type="AlphaFoldDB" id="A0AAV7XW27"/>
<name>A0AAV7XW27_9NEOP</name>
<evidence type="ECO:0000256" key="2">
    <source>
        <dbReference type="ARBA" id="ARBA00006370"/>
    </source>
</evidence>
<dbReference type="PANTHER" id="PTHR11306">
    <property type="entry name" value="NIEMANN PICK TYPE C2 PROTEIN NPC2-RELATED"/>
    <property type="match status" value="1"/>
</dbReference>
<dbReference type="GO" id="GO:0032934">
    <property type="term" value="F:sterol binding"/>
    <property type="evidence" value="ECO:0007669"/>
    <property type="project" value="InterPro"/>
</dbReference>
<dbReference type="GO" id="GO:0015918">
    <property type="term" value="P:sterol transport"/>
    <property type="evidence" value="ECO:0007669"/>
    <property type="project" value="InterPro"/>
</dbReference>
<keyword evidence="7" id="KW-1185">Reference proteome</keyword>
<sequence length="156" mass="16846">MSRSPLYVGLAVLLGLTALALAADIEDCTENDELGQFVEATIAGCSDDDTKCPLHRGQNASITIKFKTKKEIKSVQQVVHGSLPAVPIPVPFPLESPDACQNTGLTCPLPAAGDFTYTYSIFVKPTFPKVSVNVKWELLNEDQKQIVCVKVPSTLK</sequence>
<dbReference type="SMART" id="SM00737">
    <property type="entry name" value="ML"/>
    <property type="match status" value="1"/>
</dbReference>
<dbReference type="Pfam" id="PF02221">
    <property type="entry name" value="E1_DerP2_DerF2"/>
    <property type="match status" value="1"/>
</dbReference>
<evidence type="ECO:0000256" key="4">
    <source>
        <dbReference type="SAM" id="SignalP"/>
    </source>
</evidence>
<keyword evidence="3" id="KW-0964">Secreted</keyword>
<dbReference type="EMBL" id="JAPTSV010000004">
    <property type="protein sequence ID" value="KAJ1528794.1"/>
    <property type="molecule type" value="Genomic_DNA"/>
</dbReference>
<comment type="similarity">
    <text evidence="2">Belongs to the NPC2 family.</text>
</comment>
<dbReference type="PANTHER" id="PTHR11306:SF68">
    <property type="entry name" value="NPC INTRACELLULAR CHOLESTEROL TRANSPORTER 2"/>
    <property type="match status" value="1"/>
</dbReference>
<dbReference type="InterPro" id="IPR014756">
    <property type="entry name" value="Ig_E-set"/>
</dbReference>
<evidence type="ECO:0000256" key="1">
    <source>
        <dbReference type="ARBA" id="ARBA00004613"/>
    </source>
</evidence>
<comment type="caution">
    <text evidence="6">The sequence shown here is derived from an EMBL/GenBank/DDBJ whole genome shotgun (WGS) entry which is preliminary data.</text>
</comment>
<gene>
    <name evidence="6" type="ORF">ONE63_007173</name>
</gene>
<reference evidence="6" key="1">
    <citation type="submission" date="2022-12" db="EMBL/GenBank/DDBJ databases">
        <title>Chromosome-level genome assembly of the bean flower thrips Megalurothrips usitatus.</title>
        <authorList>
            <person name="Ma L."/>
            <person name="Liu Q."/>
            <person name="Li H."/>
            <person name="Cai W."/>
        </authorList>
    </citation>
    <scope>NUCLEOTIDE SEQUENCE</scope>
    <source>
        <strain evidence="6">Cailab_2022a</strain>
    </source>
</reference>
<dbReference type="InterPro" id="IPR039670">
    <property type="entry name" value="NPC2-like"/>
</dbReference>
<dbReference type="FunFam" id="2.60.40.770:FF:000001">
    <property type="entry name" value="NPC intracellular cholesterol transporter 2"/>
    <property type="match status" value="1"/>
</dbReference>
<dbReference type="GO" id="GO:0005576">
    <property type="term" value="C:extracellular region"/>
    <property type="evidence" value="ECO:0007669"/>
    <property type="project" value="UniProtKB-SubCell"/>
</dbReference>
<comment type="subcellular location">
    <subcellularLocation>
        <location evidence="1">Secreted</location>
    </subcellularLocation>
</comment>
<accession>A0AAV7XW27</accession>
<proteinExistence type="inferred from homology"/>
<evidence type="ECO:0000256" key="3">
    <source>
        <dbReference type="ARBA" id="ARBA00022525"/>
    </source>
</evidence>
<dbReference type="InterPro" id="IPR003172">
    <property type="entry name" value="ML_dom"/>
</dbReference>
<evidence type="ECO:0000313" key="7">
    <source>
        <dbReference type="Proteomes" id="UP001075354"/>
    </source>
</evidence>
<feature type="chain" id="PRO_5043451352" description="MD-2-related lipid-recognition domain-containing protein" evidence="4">
    <location>
        <begin position="23"/>
        <end position="156"/>
    </location>
</feature>
<keyword evidence="4" id="KW-0732">Signal</keyword>
<dbReference type="SUPFAM" id="SSF81296">
    <property type="entry name" value="E set domains"/>
    <property type="match status" value="1"/>
</dbReference>
<dbReference type="Gene3D" id="2.60.40.770">
    <property type="match status" value="1"/>
</dbReference>
<evidence type="ECO:0000259" key="5">
    <source>
        <dbReference type="SMART" id="SM00737"/>
    </source>
</evidence>